<accession>A0ABS3HPE0</accession>
<sequence>MQERLERLMTHIGPEKTYLFDGYYRIRENDLGQIEIAYLKPDGCGTTSVNPQLTLELVEGKLIPVKLMDMGKSPNVFLKRDASNDDLLDRELQDLLKRFEVAIEHKN</sequence>
<dbReference type="RefSeq" id="WP_206964281.1">
    <property type="nucleotide sequence ID" value="NZ_JAFLVX010000004.1"/>
</dbReference>
<name>A0ABS3HPE0_9ENTE</name>
<dbReference type="Proteomes" id="UP000664857">
    <property type="component" value="Unassembled WGS sequence"/>
</dbReference>
<dbReference type="EMBL" id="JAFLVX010000004">
    <property type="protein sequence ID" value="MBO0475606.1"/>
    <property type="molecule type" value="Genomic_DNA"/>
</dbReference>
<protein>
    <submittedName>
        <fullName evidence="1">Uncharacterized protein</fullName>
    </submittedName>
</protein>
<keyword evidence="2" id="KW-1185">Reference proteome</keyword>
<gene>
    <name evidence="1" type="ORF">DOK76_00905</name>
</gene>
<proteinExistence type="predicted"/>
<reference evidence="1 2" key="1">
    <citation type="submission" date="2021-03" db="EMBL/GenBank/DDBJ databases">
        <title>Enterococcal diversity collection.</title>
        <authorList>
            <person name="Gilmore M.S."/>
            <person name="Schwartzman J."/>
            <person name="Van Tyne D."/>
            <person name="Martin M."/>
            <person name="Earl A.M."/>
            <person name="Manson A.L."/>
            <person name="Straub T."/>
            <person name="Salamzade R."/>
            <person name="Saavedra J."/>
            <person name="Lebreton F."/>
            <person name="Prichula J."/>
            <person name="Schaufler K."/>
            <person name="Gaca A."/>
            <person name="Sgardioli B."/>
            <person name="Wagenaar J."/>
            <person name="Strong T."/>
        </authorList>
    </citation>
    <scope>NUCLEOTIDE SEQUENCE [LARGE SCALE GENOMIC DNA]</scope>
    <source>
        <strain evidence="1 2">DIV0080</strain>
    </source>
</reference>
<evidence type="ECO:0000313" key="2">
    <source>
        <dbReference type="Proteomes" id="UP000664857"/>
    </source>
</evidence>
<comment type="caution">
    <text evidence="1">The sequence shown here is derived from an EMBL/GenBank/DDBJ whole genome shotgun (WGS) entry which is preliminary data.</text>
</comment>
<evidence type="ECO:0000313" key="1">
    <source>
        <dbReference type="EMBL" id="MBO0475606.1"/>
    </source>
</evidence>
<organism evidence="1 2">
    <name type="scientific">Candidatus Vagococcus giribetii</name>
    <dbReference type="NCBI Taxonomy" id="2230876"/>
    <lineage>
        <taxon>Bacteria</taxon>
        <taxon>Bacillati</taxon>
        <taxon>Bacillota</taxon>
        <taxon>Bacilli</taxon>
        <taxon>Lactobacillales</taxon>
        <taxon>Enterococcaceae</taxon>
        <taxon>Vagococcus</taxon>
    </lineage>
</organism>